<dbReference type="InterPro" id="IPR002636">
    <property type="entry name" value="DUF29"/>
</dbReference>
<dbReference type="AlphaFoldDB" id="A0A8K1ZWA0"/>
<gene>
    <name evidence="1" type="ORF">GS597_01680</name>
</gene>
<dbReference type="Pfam" id="PF01724">
    <property type="entry name" value="DUF29"/>
    <property type="match status" value="1"/>
</dbReference>
<dbReference type="PANTHER" id="PTHR34235">
    <property type="entry name" value="SLR1203 PROTEIN-RELATED"/>
    <property type="match status" value="1"/>
</dbReference>
<sequence length="148" mass="17418">MPANLYETDFYAWTLEQSKLLKEGDFKHLDLVNLVEEIESLGKQQRQELRSRLGVLIGHLLKWDYQPEKRSKSWRVTIREQRREILQLLKENPSLKPYLEEAITQAHESGLDLVVKETPLDYRDLPEHCPYTLDELFDPGFPTDLNPA</sequence>
<dbReference type="EMBL" id="WVIC01000002">
    <property type="protein sequence ID" value="NCJ05246.1"/>
    <property type="molecule type" value="Genomic_DNA"/>
</dbReference>
<reference evidence="1" key="1">
    <citation type="submission" date="2019-12" db="EMBL/GenBank/DDBJ databases">
        <title>High-Quality draft genome sequences of three cyanobacteria isolated from the limestone walls of the Old Cathedral of Coimbra.</title>
        <authorList>
            <person name="Tiago I."/>
            <person name="Soares F."/>
            <person name="Portugal A."/>
        </authorList>
    </citation>
    <scope>NUCLEOTIDE SEQUENCE [LARGE SCALE GENOMIC DNA]</scope>
    <source>
        <strain evidence="1">C</strain>
    </source>
</reference>
<evidence type="ECO:0000313" key="2">
    <source>
        <dbReference type="Proteomes" id="UP000607397"/>
    </source>
</evidence>
<dbReference type="RefSeq" id="WP_161823724.1">
    <property type="nucleotide sequence ID" value="NZ_WVIC01000002.1"/>
</dbReference>
<keyword evidence="2" id="KW-1185">Reference proteome</keyword>
<dbReference type="PANTHER" id="PTHR34235:SF4">
    <property type="entry name" value="SLR0291 PROTEIN"/>
    <property type="match status" value="1"/>
</dbReference>
<organism evidence="1 2">
    <name type="scientific">Petrachloros mirabilis ULC683</name>
    <dbReference type="NCBI Taxonomy" id="2781853"/>
    <lineage>
        <taxon>Bacteria</taxon>
        <taxon>Bacillati</taxon>
        <taxon>Cyanobacteriota</taxon>
        <taxon>Cyanophyceae</taxon>
        <taxon>Synechococcales</taxon>
        <taxon>Petrachlorosaceae</taxon>
        <taxon>Petrachloros</taxon>
        <taxon>Petrachloros mirabilis</taxon>
    </lineage>
</organism>
<name>A0A8K1ZWA0_9CYAN</name>
<protein>
    <submittedName>
        <fullName evidence="1">DUF29 family protein</fullName>
    </submittedName>
</protein>
<proteinExistence type="predicted"/>
<dbReference type="Proteomes" id="UP000607397">
    <property type="component" value="Unassembled WGS sequence"/>
</dbReference>
<dbReference type="Gene3D" id="1.20.1220.20">
    <property type="entry name" value="Uncharcterised protein PF01724"/>
    <property type="match status" value="1"/>
</dbReference>
<comment type="caution">
    <text evidence="1">The sequence shown here is derived from an EMBL/GenBank/DDBJ whole genome shotgun (WGS) entry which is preliminary data.</text>
</comment>
<accession>A0A8K1ZWA0</accession>
<evidence type="ECO:0000313" key="1">
    <source>
        <dbReference type="EMBL" id="NCJ05246.1"/>
    </source>
</evidence>